<protein>
    <submittedName>
        <fullName evidence="1">Uncharacterized protein</fullName>
    </submittedName>
</protein>
<reference evidence="1" key="1">
    <citation type="submission" date="2019-04" db="EMBL/GenBank/DDBJ databases">
        <title>Friends and foes A comparative genomics study of 23 Aspergillus species from section Flavi.</title>
        <authorList>
            <consortium name="DOE Joint Genome Institute"/>
            <person name="Kjaerbolling I."/>
            <person name="Vesth T."/>
            <person name="Frisvad J.C."/>
            <person name="Nybo J.L."/>
            <person name="Theobald S."/>
            <person name="Kildgaard S."/>
            <person name="Isbrandt T."/>
            <person name="Kuo A."/>
            <person name="Sato A."/>
            <person name="Lyhne E.K."/>
            <person name="Kogle M.E."/>
            <person name="Wiebenga A."/>
            <person name="Kun R.S."/>
            <person name="Lubbers R.J."/>
            <person name="Makela M.R."/>
            <person name="Barry K."/>
            <person name="Chovatia M."/>
            <person name="Clum A."/>
            <person name="Daum C."/>
            <person name="Haridas S."/>
            <person name="He G."/>
            <person name="LaButti K."/>
            <person name="Lipzen A."/>
            <person name="Mondo S."/>
            <person name="Riley R."/>
            <person name="Salamov A."/>
            <person name="Simmons B.A."/>
            <person name="Magnuson J.K."/>
            <person name="Henrissat B."/>
            <person name="Mortensen U.H."/>
            <person name="Larsen T.O."/>
            <person name="Devries R.P."/>
            <person name="Grigoriev I.V."/>
            <person name="Machida M."/>
            <person name="Baker S.E."/>
            <person name="Andersen M.R."/>
        </authorList>
    </citation>
    <scope>NUCLEOTIDE SEQUENCE [LARGE SCALE GENOMIC DNA]</scope>
    <source>
        <strain evidence="1">CBS 121.62</strain>
    </source>
</reference>
<dbReference type="AlphaFoldDB" id="A0A5N6H8J8"/>
<dbReference type="EMBL" id="ML734571">
    <property type="protein sequence ID" value="KAB8249510.1"/>
    <property type="molecule type" value="Genomic_DNA"/>
</dbReference>
<name>A0A5N6H8J8_ASPFL</name>
<gene>
    <name evidence="1" type="ORF">BDV35DRAFT_402358</name>
</gene>
<sequence length="126" mass="13702">MTRQPSLAKTLKPQCFPEHGIARLEKTNSNINHLNDVAADAKACAAQPGSCARVSHVGHSSIFMCSPLDHSISTMYVNLINAARELSAACRFGSDYTYGYMTNSTSEPDSYPYVVALGDDNSFRSH</sequence>
<accession>A0A5N6H8J8</accession>
<evidence type="ECO:0000313" key="1">
    <source>
        <dbReference type="EMBL" id="KAB8249510.1"/>
    </source>
</evidence>
<proteinExistence type="predicted"/>
<organism evidence="1">
    <name type="scientific">Aspergillus flavus</name>
    <dbReference type="NCBI Taxonomy" id="5059"/>
    <lineage>
        <taxon>Eukaryota</taxon>
        <taxon>Fungi</taxon>
        <taxon>Dikarya</taxon>
        <taxon>Ascomycota</taxon>
        <taxon>Pezizomycotina</taxon>
        <taxon>Eurotiomycetes</taxon>
        <taxon>Eurotiomycetidae</taxon>
        <taxon>Eurotiales</taxon>
        <taxon>Aspergillaceae</taxon>
        <taxon>Aspergillus</taxon>
        <taxon>Aspergillus subgen. Circumdati</taxon>
    </lineage>
</organism>
<dbReference type="Proteomes" id="UP000325434">
    <property type="component" value="Unassembled WGS sequence"/>
</dbReference>
<dbReference type="VEuPathDB" id="FungiDB:AFLA_006732"/>